<dbReference type="EMBL" id="VIGI01000012">
    <property type="protein sequence ID" value="KAB8293430.1"/>
    <property type="molecule type" value="Genomic_DNA"/>
</dbReference>
<comment type="caution">
    <text evidence="2">The sequence shown here is derived from an EMBL/GenBank/DDBJ whole genome shotgun (WGS) entry which is preliminary data.</text>
</comment>
<feature type="region of interest" description="Disordered" evidence="1">
    <location>
        <begin position="55"/>
        <end position="79"/>
    </location>
</feature>
<name>A0A5N6JX96_MONLA</name>
<keyword evidence="3" id="KW-1185">Reference proteome</keyword>
<sequence length="79" mass="8657">MEYAKSLIKGKEGKSVDDTLEDSEESWTFIGDDKDPELIKRLYDWEAMAHSGTLSDKNTMASSGSDAASRVVSPTRKAA</sequence>
<proteinExistence type="predicted"/>
<evidence type="ECO:0000313" key="3">
    <source>
        <dbReference type="Proteomes" id="UP000326757"/>
    </source>
</evidence>
<gene>
    <name evidence="2" type="ORF">EYC80_007745</name>
</gene>
<accession>A0A5N6JX96</accession>
<feature type="region of interest" description="Disordered" evidence="1">
    <location>
        <begin position="1"/>
        <end position="23"/>
    </location>
</feature>
<organism evidence="2 3">
    <name type="scientific">Monilinia laxa</name>
    <name type="common">Brown rot fungus</name>
    <name type="synonym">Sclerotinia laxa</name>
    <dbReference type="NCBI Taxonomy" id="61186"/>
    <lineage>
        <taxon>Eukaryota</taxon>
        <taxon>Fungi</taxon>
        <taxon>Dikarya</taxon>
        <taxon>Ascomycota</taxon>
        <taxon>Pezizomycotina</taxon>
        <taxon>Leotiomycetes</taxon>
        <taxon>Helotiales</taxon>
        <taxon>Sclerotiniaceae</taxon>
        <taxon>Monilinia</taxon>
    </lineage>
</organism>
<evidence type="ECO:0000313" key="2">
    <source>
        <dbReference type="EMBL" id="KAB8293430.1"/>
    </source>
</evidence>
<protein>
    <submittedName>
        <fullName evidence="2">Uncharacterized protein</fullName>
    </submittedName>
</protein>
<feature type="compositionally biased region" description="Polar residues" evidence="1">
    <location>
        <begin position="55"/>
        <end position="66"/>
    </location>
</feature>
<dbReference type="AlphaFoldDB" id="A0A5N6JX96"/>
<dbReference type="Proteomes" id="UP000326757">
    <property type="component" value="Unassembled WGS sequence"/>
</dbReference>
<evidence type="ECO:0000256" key="1">
    <source>
        <dbReference type="SAM" id="MobiDB-lite"/>
    </source>
</evidence>
<dbReference type="OrthoDB" id="10261837at2759"/>
<reference evidence="2 3" key="1">
    <citation type="submission" date="2019-06" db="EMBL/GenBank/DDBJ databases">
        <title>Genome Sequence of the Brown Rot Fungal Pathogen Monilinia laxa.</title>
        <authorList>
            <person name="De Miccolis Angelini R.M."/>
            <person name="Landi L."/>
            <person name="Abate D."/>
            <person name="Pollastro S."/>
            <person name="Romanazzi G."/>
            <person name="Faretra F."/>
        </authorList>
    </citation>
    <scope>NUCLEOTIDE SEQUENCE [LARGE SCALE GENOMIC DNA]</scope>
    <source>
        <strain evidence="2 3">Mlax316</strain>
    </source>
</reference>